<keyword evidence="9 11" id="KW-0539">Nucleus</keyword>
<dbReference type="Pfam" id="PF00641">
    <property type="entry name" value="Zn_ribbon_RanBP"/>
    <property type="match status" value="2"/>
</dbReference>
<dbReference type="InterPro" id="IPR001876">
    <property type="entry name" value="Znf_RanBP2"/>
</dbReference>
<dbReference type="PROSITE" id="PS50199">
    <property type="entry name" value="ZF_RANBP2_2"/>
    <property type="match status" value="2"/>
</dbReference>
<keyword evidence="6 12" id="KW-0863">Zinc-finger</keyword>
<name>A0A4Y7NHR8_9CRUS</name>
<evidence type="ECO:0000313" key="15">
    <source>
        <dbReference type="EMBL" id="SVE92672.1"/>
    </source>
</evidence>
<keyword evidence="7 11" id="KW-0862">Zinc</keyword>
<dbReference type="EMBL" id="LR023053">
    <property type="protein sequence ID" value="SVE92672.1"/>
    <property type="molecule type" value="mRNA"/>
</dbReference>
<evidence type="ECO:0000259" key="14">
    <source>
        <dbReference type="PROSITE" id="PS50199"/>
    </source>
</evidence>
<evidence type="ECO:0000256" key="6">
    <source>
        <dbReference type="ARBA" id="ARBA00022771"/>
    </source>
</evidence>
<evidence type="ECO:0000256" key="8">
    <source>
        <dbReference type="ARBA" id="ARBA00022884"/>
    </source>
</evidence>
<dbReference type="FunFam" id="4.10.1060.10:FF:000004">
    <property type="entry name" value="Zinc finger Ran-binding domain-containing protein 2"/>
    <property type="match status" value="1"/>
</dbReference>
<evidence type="ECO:0000256" key="5">
    <source>
        <dbReference type="ARBA" id="ARBA00022737"/>
    </source>
</evidence>
<dbReference type="InterPro" id="IPR036443">
    <property type="entry name" value="Znf_RanBP2_sf"/>
</dbReference>
<dbReference type="PANTHER" id="PTHR12999">
    <property type="entry name" value="ZINC FINGER RAN-BINDING DOMAIN-CONTAINING PROTEIN 2 ZRANB2-RELATED"/>
    <property type="match status" value="1"/>
</dbReference>
<feature type="compositionally biased region" description="Acidic residues" evidence="13">
    <location>
        <begin position="154"/>
        <end position="167"/>
    </location>
</feature>
<evidence type="ECO:0000256" key="10">
    <source>
        <dbReference type="ARBA" id="ARBA00025731"/>
    </source>
</evidence>
<reference evidence="15" key="1">
    <citation type="submission" date="2018-08" db="EMBL/GenBank/DDBJ databases">
        <authorList>
            <person name="Cornetti L."/>
        </authorList>
    </citation>
    <scope>NUCLEOTIDE SEQUENCE</scope>
    <source>
        <strain evidence="15">CH-H-2</strain>
    </source>
</reference>
<feature type="domain" description="RanBP2-type" evidence="14">
    <location>
        <begin position="6"/>
        <end position="39"/>
    </location>
</feature>
<evidence type="ECO:0000256" key="4">
    <source>
        <dbReference type="ARBA" id="ARBA00022723"/>
    </source>
</evidence>
<dbReference type="PIRSF" id="PIRSF037956">
    <property type="entry name" value="UCP037956_ZnF_Ran"/>
    <property type="match status" value="1"/>
</dbReference>
<sequence length="224" mass="25208">MATKFRPGDGDWTCPDTSCGNVNFARRNACNRCGKPREEEKAKVKKLGMEIGKDAAEKSKGLFSADDWMCTKCGNVNWARRSTCNVCNAPRFGEVEERTGYGGGYNERGTVEYKERVESDDEFDEFGRIKKKFRKSDNGLDDVPSTSSTTLPVEADEEDEEEDDDDGDLSKYDLSGWGDSNENTDEKTLSEEKKSESRSKTNKYNEFLSKGFATLIDSTAYEKF</sequence>
<evidence type="ECO:0000256" key="12">
    <source>
        <dbReference type="PROSITE-ProRule" id="PRU00322"/>
    </source>
</evidence>
<keyword evidence="4 11" id="KW-0479">Metal-binding</keyword>
<protein>
    <recommendedName>
        <fullName evidence="2 11">Zinc finger Ran-binding domain-containing protein 2</fullName>
    </recommendedName>
</protein>
<dbReference type="SMART" id="SM00547">
    <property type="entry name" value="ZnF_RBZ"/>
    <property type="match status" value="2"/>
</dbReference>
<dbReference type="InterPro" id="IPR017337">
    <property type="entry name" value="ZRANB2"/>
</dbReference>
<feature type="region of interest" description="Disordered" evidence="13">
    <location>
        <begin position="135"/>
        <end position="201"/>
    </location>
</feature>
<keyword evidence="3" id="KW-0597">Phosphoprotein</keyword>
<evidence type="ECO:0000256" key="11">
    <source>
        <dbReference type="PIRNR" id="PIRNR037956"/>
    </source>
</evidence>
<keyword evidence="8 11" id="KW-0694">RNA-binding</keyword>
<dbReference type="AlphaFoldDB" id="A0A4Y7NHR8"/>
<feature type="compositionally biased region" description="Basic and acidic residues" evidence="13">
    <location>
        <begin position="184"/>
        <end position="199"/>
    </location>
</feature>
<dbReference type="GO" id="GO:0008270">
    <property type="term" value="F:zinc ion binding"/>
    <property type="evidence" value="ECO:0007669"/>
    <property type="project" value="UniProtKB-KW"/>
</dbReference>
<gene>
    <name evidence="15" type="primary">EOG090X0ECZ</name>
</gene>
<proteinExistence type="evidence at transcript level"/>
<evidence type="ECO:0000256" key="3">
    <source>
        <dbReference type="ARBA" id="ARBA00022553"/>
    </source>
</evidence>
<keyword evidence="5" id="KW-0677">Repeat</keyword>
<evidence type="ECO:0000256" key="7">
    <source>
        <dbReference type="ARBA" id="ARBA00022833"/>
    </source>
</evidence>
<dbReference type="PANTHER" id="PTHR12999:SF17">
    <property type="entry name" value="ZINC FINGER RAN-BINDING DOMAIN-CONTAINING PROTEIN 2"/>
    <property type="match status" value="1"/>
</dbReference>
<dbReference type="GO" id="GO:0003723">
    <property type="term" value="F:RNA binding"/>
    <property type="evidence" value="ECO:0007669"/>
    <property type="project" value="UniProtKB-KW"/>
</dbReference>
<dbReference type="Gene3D" id="4.10.1060.10">
    <property type="entry name" value="Zinc finger, RanBP2-type"/>
    <property type="match status" value="2"/>
</dbReference>
<dbReference type="GO" id="GO:0006396">
    <property type="term" value="P:RNA processing"/>
    <property type="evidence" value="ECO:0007669"/>
    <property type="project" value="InterPro"/>
</dbReference>
<feature type="domain" description="RanBP2-type" evidence="14">
    <location>
        <begin position="64"/>
        <end position="93"/>
    </location>
</feature>
<evidence type="ECO:0000256" key="2">
    <source>
        <dbReference type="ARBA" id="ARBA00017543"/>
    </source>
</evidence>
<evidence type="ECO:0000256" key="9">
    <source>
        <dbReference type="ARBA" id="ARBA00023242"/>
    </source>
</evidence>
<comment type="subcellular location">
    <subcellularLocation>
        <location evidence="1 11">Nucleus</location>
    </subcellularLocation>
</comment>
<organism evidence="15">
    <name type="scientific">Megafenestra aurita</name>
    <dbReference type="NCBI Taxonomy" id="2291010"/>
    <lineage>
        <taxon>Eukaryota</taxon>
        <taxon>Metazoa</taxon>
        <taxon>Ecdysozoa</taxon>
        <taxon>Arthropoda</taxon>
        <taxon>Crustacea</taxon>
        <taxon>Branchiopoda</taxon>
        <taxon>Diplostraca</taxon>
        <taxon>Cladocera</taxon>
        <taxon>Anomopoda</taxon>
        <taxon>Daphniidae</taxon>
        <taxon>Megafenestra</taxon>
    </lineage>
</organism>
<evidence type="ECO:0000256" key="1">
    <source>
        <dbReference type="ARBA" id="ARBA00004123"/>
    </source>
</evidence>
<dbReference type="FunFam" id="4.10.1060.10:FF:000008">
    <property type="entry name" value="TATA-binding protein-associated factor 2N isoform X1"/>
    <property type="match status" value="1"/>
</dbReference>
<dbReference type="PROSITE" id="PS01358">
    <property type="entry name" value="ZF_RANBP2_1"/>
    <property type="match status" value="2"/>
</dbReference>
<comment type="similarity">
    <text evidence="10 11">Belongs to the ZRANB2 family.</text>
</comment>
<dbReference type="SUPFAM" id="SSF90209">
    <property type="entry name" value="Ran binding protein zinc finger-like"/>
    <property type="match status" value="2"/>
</dbReference>
<evidence type="ECO:0000256" key="13">
    <source>
        <dbReference type="SAM" id="MobiDB-lite"/>
    </source>
</evidence>
<dbReference type="GO" id="GO:0005634">
    <property type="term" value="C:nucleus"/>
    <property type="evidence" value="ECO:0007669"/>
    <property type="project" value="UniProtKB-SubCell"/>
</dbReference>
<dbReference type="GO" id="GO:0001530">
    <property type="term" value="F:lipopolysaccharide binding"/>
    <property type="evidence" value="ECO:0007669"/>
    <property type="project" value="TreeGrafter"/>
</dbReference>
<accession>A0A4Y7NHR8</accession>